<keyword evidence="1" id="KW-1133">Transmembrane helix</keyword>
<dbReference type="AlphaFoldDB" id="A0A1I1WYR0"/>
<name>A0A1I1WYR0_9BACI</name>
<evidence type="ECO:0000313" key="2">
    <source>
        <dbReference type="EMBL" id="SFE00111.1"/>
    </source>
</evidence>
<gene>
    <name evidence="2" type="ORF">SAMN05216238_10722</name>
</gene>
<feature type="transmembrane region" description="Helical" evidence="1">
    <location>
        <begin position="25"/>
        <end position="43"/>
    </location>
</feature>
<keyword evidence="1" id="KW-0812">Transmembrane</keyword>
<reference evidence="3" key="1">
    <citation type="submission" date="2016-10" db="EMBL/GenBank/DDBJ databases">
        <authorList>
            <person name="Varghese N."/>
            <person name="Submissions S."/>
        </authorList>
    </citation>
    <scope>NUCLEOTIDE SEQUENCE [LARGE SCALE GENOMIC DNA]</scope>
    <source>
        <strain evidence="3">DSM 22530</strain>
    </source>
</reference>
<accession>A0A1I1WYR0</accession>
<dbReference type="EMBL" id="FOMR01000007">
    <property type="protein sequence ID" value="SFE00111.1"/>
    <property type="molecule type" value="Genomic_DNA"/>
</dbReference>
<evidence type="ECO:0000313" key="3">
    <source>
        <dbReference type="Proteomes" id="UP000199474"/>
    </source>
</evidence>
<dbReference type="STRING" id="640948.SAMN05216238_10722"/>
<evidence type="ECO:0000256" key="1">
    <source>
        <dbReference type="SAM" id="Phobius"/>
    </source>
</evidence>
<keyword evidence="1" id="KW-0472">Membrane</keyword>
<proteinExistence type="predicted"/>
<dbReference type="Proteomes" id="UP000199474">
    <property type="component" value="Unassembled WGS sequence"/>
</dbReference>
<protein>
    <submittedName>
        <fullName evidence="2">Uncharacterized protein</fullName>
    </submittedName>
</protein>
<sequence>MLYTSLRVFYFLIGIAVLISYYDDLYLRITSIIIIVFSGLDLYKTAKNKSKRKAESS</sequence>
<keyword evidence="3" id="KW-1185">Reference proteome</keyword>
<organism evidence="2 3">
    <name type="scientific">Lentibacillus persicus</name>
    <dbReference type="NCBI Taxonomy" id="640948"/>
    <lineage>
        <taxon>Bacteria</taxon>
        <taxon>Bacillati</taxon>
        <taxon>Bacillota</taxon>
        <taxon>Bacilli</taxon>
        <taxon>Bacillales</taxon>
        <taxon>Bacillaceae</taxon>
        <taxon>Lentibacillus</taxon>
    </lineage>
</organism>